<evidence type="ECO:0000259" key="4">
    <source>
        <dbReference type="PROSITE" id="PS50158"/>
    </source>
</evidence>
<dbReference type="GO" id="GO:0003676">
    <property type="term" value="F:nucleic acid binding"/>
    <property type="evidence" value="ECO:0007669"/>
    <property type="project" value="InterPro"/>
</dbReference>
<dbReference type="GO" id="GO:0008270">
    <property type="term" value="F:zinc ion binding"/>
    <property type="evidence" value="ECO:0007669"/>
    <property type="project" value="UniProtKB-KW"/>
</dbReference>
<dbReference type="SMART" id="SM00343">
    <property type="entry name" value="ZnF_C2HC"/>
    <property type="match status" value="1"/>
</dbReference>
<organism evidence="5 6">
    <name type="scientific">Athelia psychrophila</name>
    <dbReference type="NCBI Taxonomy" id="1759441"/>
    <lineage>
        <taxon>Eukaryota</taxon>
        <taxon>Fungi</taxon>
        <taxon>Dikarya</taxon>
        <taxon>Basidiomycota</taxon>
        <taxon>Agaricomycotina</taxon>
        <taxon>Agaricomycetes</taxon>
        <taxon>Agaricomycetidae</taxon>
        <taxon>Atheliales</taxon>
        <taxon>Atheliaceae</taxon>
        <taxon>Athelia</taxon>
    </lineage>
</organism>
<proteinExistence type="predicted"/>
<feature type="compositionally biased region" description="Low complexity" evidence="3">
    <location>
        <begin position="112"/>
        <end position="121"/>
    </location>
</feature>
<keyword evidence="2" id="KW-0479">Metal-binding</keyword>
<dbReference type="InterPro" id="IPR001878">
    <property type="entry name" value="Znf_CCHC"/>
</dbReference>
<protein>
    <recommendedName>
        <fullName evidence="4">CCHC-type domain-containing protein</fullName>
    </recommendedName>
</protein>
<feature type="compositionally biased region" description="Basic and acidic residues" evidence="3">
    <location>
        <begin position="94"/>
        <end position="105"/>
    </location>
</feature>
<dbReference type="PROSITE" id="PS50158">
    <property type="entry name" value="ZF_CCHC"/>
    <property type="match status" value="1"/>
</dbReference>
<dbReference type="EMBL" id="KV417567">
    <property type="protein sequence ID" value="KZP19081.1"/>
    <property type="molecule type" value="Genomic_DNA"/>
</dbReference>
<dbReference type="Proteomes" id="UP000076532">
    <property type="component" value="Unassembled WGS sequence"/>
</dbReference>
<dbReference type="GO" id="GO:0006397">
    <property type="term" value="P:mRNA processing"/>
    <property type="evidence" value="ECO:0007669"/>
    <property type="project" value="UniProtKB-KW"/>
</dbReference>
<dbReference type="SUPFAM" id="SSF57756">
    <property type="entry name" value="Retrovirus zinc finger-like domains"/>
    <property type="match status" value="1"/>
</dbReference>
<evidence type="ECO:0000313" key="5">
    <source>
        <dbReference type="EMBL" id="KZP19081.1"/>
    </source>
</evidence>
<name>A0A166HP86_9AGAM</name>
<keyword evidence="1" id="KW-0507">mRNA processing</keyword>
<reference evidence="5 6" key="1">
    <citation type="journal article" date="2016" name="Mol. Biol. Evol.">
        <title>Comparative Genomics of Early-Diverging Mushroom-Forming Fungi Provides Insights into the Origins of Lignocellulose Decay Capabilities.</title>
        <authorList>
            <person name="Nagy L.G."/>
            <person name="Riley R."/>
            <person name="Tritt A."/>
            <person name="Adam C."/>
            <person name="Daum C."/>
            <person name="Floudas D."/>
            <person name="Sun H."/>
            <person name="Yadav J.S."/>
            <person name="Pangilinan J."/>
            <person name="Larsson K.H."/>
            <person name="Matsuura K."/>
            <person name="Barry K."/>
            <person name="Labutti K."/>
            <person name="Kuo R."/>
            <person name="Ohm R.A."/>
            <person name="Bhattacharya S.S."/>
            <person name="Shirouzu T."/>
            <person name="Yoshinaga Y."/>
            <person name="Martin F.M."/>
            <person name="Grigoriev I.V."/>
            <person name="Hibbett D.S."/>
        </authorList>
    </citation>
    <scope>NUCLEOTIDE SEQUENCE [LARGE SCALE GENOMIC DNA]</scope>
    <source>
        <strain evidence="5 6">CBS 109695</strain>
    </source>
</reference>
<sequence length="185" mass="20589">MSTLDKLKNAAIKAERQRDEFAPKRNLPFTTPTAPASSNSSWRSRAPTTTSATPATTQARTFDRSQGITPMEVDANAFVCFNCYEEGHAAAQCKNEKQPRREIIRRPKPQRVAATEVAAPAKAERVSEKKEGKKREFKQGSSKDGAHEPSPEVIAIRAEMSDLKLQFARLTNILTNNNPRDESDF</sequence>
<evidence type="ECO:0000256" key="3">
    <source>
        <dbReference type="SAM" id="MobiDB-lite"/>
    </source>
</evidence>
<keyword evidence="6" id="KW-1185">Reference proteome</keyword>
<accession>A0A166HP86</accession>
<evidence type="ECO:0000256" key="1">
    <source>
        <dbReference type="ARBA" id="ARBA00022664"/>
    </source>
</evidence>
<keyword evidence="2" id="KW-0862">Zinc</keyword>
<evidence type="ECO:0000313" key="6">
    <source>
        <dbReference type="Proteomes" id="UP000076532"/>
    </source>
</evidence>
<gene>
    <name evidence="5" type="ORF">FIBSPDRAFT_955826</name>
</gene>
<evidence type="ECO:0000256" key="2">
    <source>
        <dbReference type="PROSITE-ProRule" id="PRU00047"/>
    </source>
</evidence>
<dbReference type="AlphaFoldDB" id="A0A166HP86"/>
<feature type="region of interest" description="Disordered" evidence="3">
    <location>
        <begin position="1"/>
        <end position="68"/>
    </location>
</feature>
<feature type="domain" description="CCHC-type" evidence="4">
    <location>
        <begin position="80"/>
        <end position="95"/>
    </location>
</feature>
<feature type="compositionally biased region" description="Low complexity" evidence="3">
    <location>
        <begin position="30"/>
        <end position="60"/>
    </location>
</feature>
<dbReference type="InterPro" id="IPR036875">
    <property type="entry name" value="Znf_CCHC_sf"/>
</dbReference>
<keyword evidence="2" id="KW-0863">Zinc-finger</keyword>
<feature type="region of interest" description="Disordered" evidence="3">
    <location>
        <begin position="91"/>
        <end position="153"/>
    </location>
</feature>
<dbReference type="Gene3D" id="4.10.60.10">
    <property type="entry name" value="Zinc finger, CCHC-type"/>
    <property type="match status" value="1"/>
</dbReference>
<feature type="compositionally biased region" description="Basic and acidic residues" evidence="3">
    <location>
        <begin position="1"/>
        <end position="23"/>
    </location>
</feature>
<feature type="compositionally biased region" description="Basic and acidic residues" evidence="3">
    <location>
        <begin position="122"/>
        <end position="138"/>
    </location>
</feature>